<feature type="region of interest" description="Disordered" evidence="1">
    <location>
        <begin position="71"/>
        <end position="270"/>
    </location>
</feature>
<keyword evidence="3" id="KW-1185">Reference proteome</keyword>
<dbReference type="Proteomes" id="UP001610446">
    <property type="component" value="Unassembled WGS sequence"/>
</dbReference>
<feature type="compositionally biased region" description="Basic and acidic residues" evidence="1">
    <location>
        <begin position="188"/>
        <end position="207"/>
    </location>
</feature>
<evidence type="ECO:0000313" key="3">
    <source>
        <dbReference type="Proteomes" id="UP001610446"/>
    </source>
</evidence>
<gene>
    <name evidence="2" type="ORF">BJY01DRAFT_244502</name>
</gene>
<dbReference type="EMBL" id="JBFXLU010000024">
    <property type="protein sequence ID" value="KAL2852504.1"/>
    <property type="molecule type" value="Genomic_DNA"/>
</dbReference>
<feature type="compositionally biased region" description="Low complexity" evidence="1">
    <location>
        <begin position="97"/>
        <end position="119"/>
    </location>
</feature>
<sequence>MVTWKSAENQQRLVATIFAAHPGLKLDYFAMAAMFGEGATYDSIEGQCRKYKRQAEELKVEAVQRGISLSDISHVRGSGSASGTPKTPRTSSRGGVAKPSSSTKGKKGSAPGSKATGSPTKRGSKKLAGRNLIEAIYVEDDDDEGDEDEDEDGYVADSYGVLVKSEDGDDCVLPSIEPPVYGLPGPRIKTESHGEDQDRLTHDDSSRSKSRSTTVRGKSKAPKKDADGDEEMGEFTPAGFRNKRESAPDRSLRVSLENGEYETDTSEGVA</sequence>
<accession>A0ABR4KJP4</accession>
<name>A0ABR4KJP4_9EURO</name>
<organism evidence="2 3">
    <name type="scientific">Aspergillus pseudoustus</name>
    <dbReference type="NCBI Taxonomy" id="1810923"/>
    <lineage>
        <taxon>Eukaryota</taxon>
        <taxon>Fungi</taxon>
        <taxon>Dikarya</taxon>
        <taxon>Ascomycota</taxon>
        <taxon>Pezizomycotina</taxon>
        <taxon>Eurotiomycetes</taxon>
        <taxon>Eurotiomycetidae</taxon>
        <taxon>Eurotiales</taxon>
        <taxon>Aspergillaceae</taxon>
        <taxon>Aspergillus</taxon>
        <taxon>Aspergillus subgen. Nidulantes</taxon>
    </lineage>
</organism>
<feature type="compositionally biased region" description="Polar residues" evidence="1">
    <location>
        <begin position="79"/>
        <end position="93"/>
    </location>
</feature>
<feature type="compositionally biased region" description="Acidic residues" evidence="1">
    <location>
        <begin position="259"/>
        <end position="270"/>
    </location>
</feature>
<proteinExistence type="predicted"/>
<protein>
    <submittedName>
        <fullName evidence="2">Uncharacterized protein</fullName>
    </submittedName>
</protein>
<evidence type="ECO:0000256" key="1">
    <source>
        <dbReference type="SAM" id="MobiDB-lite"/>
    </source>
</evidence>
<feature type="compositionally biased region" description="Basic and acidic residues" evidence="1">
    <location>
        <begin position="242"/>
        <end position="252"/>
    </location>
</feature>
<feature type="compositionally biased region" description="Acidic residues" evidence="1">
    <location>
        <begin position="137"/>
        <end position="154"/>
    </location>
</feature>
<reference evidence="2 3" key="1">
    <citation type="submission" date="2024-07" db="EMBL/GenBank/DDBJ databases">
        <title>Section-level genome sequencing and comparative genomics of Aspergillus sections Usti and Cavernicolus.</title>
        <authorList>
            <consortium name="Lawrence Berkeley National Laboratory"/>
            <person name="Nybo J.L."/>
            <person name="Vesth T.C."/>
            <person name="Theobald S."/>
            <person name="Frisvad J.C."/>
            <person name="Larsen T.O."/>
            <person name="Kjaerboelling I."/>
            <person name="Rothschild-Mancinelli K."/>
            <person name="Lyhne E.K."/>
            <person name="Kogle M.E."/>
            <person name="Barry K."/>
            <person name="Clum A."/>
            <person name="Na H."/>
            <person name="Ledsgaard L."/>
            <person name="Lin J."/>
            <person name="Lipzen A."/>
            <person name="Kuo A."/>
            <person name="Riley R."/>
            <person name="Mondo S."/>
            <person name="Labutti K."/>
            <person name="Haridas S."/>
            <person name="Pangalinan J."/>
            <person name="Salamov A.A."/>
            <person name="Simmons B.A."/>
            <person name="Magnuson J.K."/>
            <person name="Chen J."/>
            <person name="Drula E."/>
            <person name="Henrissat B."/>
            <person name="Wiebenga A."/>
            <person name="Lubbers R.J."/>
            <person name="Gomes A.C."/>
            <person name="Makela M.R."/>
            <person name="Stajich J."/>
            <person name="Grigoriev I.V."/>
            <person name="Mortensen U.H."/>
            <person name="De Vries R.P."/>
            <person name="Baker S.E."/>
            <person name="Andersen M.R."/>
        </authorList>
    </citation>
    <scope>NUCLEOTIDE SEQUENCE [LARGE SCALE GENOMIC DNA]</scope>
    <source>
        <strain evidence="2 3">CBS 123904</strain>
    </source>
</reference>
<comment type="caution">
    <text evidence="2">The sequence shown here is derived from an EMBL/GenBank/DDBJ whole genome shotgun (WGS) entry which is preliminary data.</text>
</comment>
<evidence type="ECO:0000313" key="2">
    <source>
        <dbReference type="EMBL" id="KAL2852504.1"/>
    </source>
</evidence>